<gene>
    <name evidence="2" type="ORF">SKM48_02595</name>
</gene>
<name>A0ABU5GGJ1_9GAMM</name>
<dbReference type="NCBIfam" id="TIGR02532">
    <property type="entry name" value="IV_pilin_GFxxxE"/>
    <property type="match status" value="1"/>
</dbReference>
<protein>
    <submittedName>
        <fullName evidence="2">Prepilin-type N-terminal cleavage/methylation domain-containing protein</fullName>
    </submittedName>
</protein>
<dbReference type="InterPro" id="IPR012902">
    <property type="entry name" value="N_methyl_site"/>
</dbReference>
<feature type="transmembrane region" description="Helical" evidence="1">
    <location>
        <begin position="20"/>
        <end position="43"/>
    </location>
</feature>
<evidence type="ECO:0000313" key="2">
    <source>
        <dbReference type="EMBL" id="MDY6549663.1"/>
    </source>
</evidence>
<evidence type="ECO:0000256" key="1">
    <source>
        <dbReference type="SAM" id="Phobius"/>
    </source>
</evidence>
<sequence length="159" mass="17253">MKNKVYLGLQDMKGFTLIELMITIGVLAIIATMAIPSFSNLVAKQRLDASARAIAQVFGDARAQAATLRRVVTVTPTIGTNTEVVFHWSPKYEDIELINGTQSVLFNENGLARRINIVAGVETEIPLNFQLCSTSLKQSKTVVLSRTGVVEAIRDSGAC</sequence>
<keyword evidence="1" id="KW-0472">Membrane</keyword>
<accession>A0ABU5GGJ1</accession>
<dbReference type="SUPFAM" id="SSF54523">
    <property type="entry name" value="Pili subunits"/>
    <property type="match status" value="1"/>
</dbReference>
<dbReference type="InterPro" id="IPR045584">
    <property type="entry name" value="Pilin-like"/>
</dbReference>
<dbReference type="RefSeq" id="WP_311917901.1">
    <property type="nucleotide sequence ID" value="NZ_JAXHPD010000004.1"/>
</dbReference>
<reference evidence="2 3" key="1">
    <citation type="journal article" date="2024" name="Syst. Appl. Microbiol.">
        <title>Evidence for the occurrence of Acinetobacter faecalis in cattle feces and its emended description.</title>
        <authorList>
            <person name="Kyselkova M."/>
            <person name="Xanthopoulou K."/>
            <person name="Shestivska V."/>
            <person name="Spanelova P."/>
            <person name="Maixnerova M."/>
            <person name="Higgins P.G."/>
            <person name="Nemec A."/>
        </authorList>
    </citation>
    <scope>NUCLEOTIDE SEQUENCE [LARGE SCALE GENOMIC DNA]</scope>
    <source>
        <strain evidence="2 3">ANC 7225</strain>
    </source>
</reference>
<dbReference type="GeneID" id="86887651"/>
<dbReference type="Gene3D" id="3.30.700.10">
    <property type="entry name" value="Glycoprotein, Type 4 Pilin"/>
    <property type="match status" value="1"/>
</dbReference>
<dbReference type="Proteomes" id="UP001284094">
    <property type="component" value="Unassembled WGS sequence"/>
</dbReference>
<dbReference type="EMBL" id="JAXHPO010000007">
    <property type="protein sequence ID" value="MDY6549663.1"/>
    <property type="molecule type" value="Genomic_DNA"/>
</dbReference>
<proteinExistence type="predicted"/>
<comment type="caution">
    <text evidence="2">The sequence shown here is derived from an EMBL/GenBank/DDBJ whole genome shotgun (WGS) entry which is preliminary data.</text>
</comment>
<keyword evidence="3" id="KW-1185">Reference proteome</keyword>
<dbReference type="PROSITE" id="PS00409">
    <property type="entry name" value="PROKAR_NTER_METHYL"/>
    <property type="match status" value="1"/>
</dbReference>
<keyword evidence="1" id="KW-0812">Transmembrane</keyword>
<dbReference type="Pfam" id="PF07963">
    <property type="entry name" value="N_methyl"/>
    <property type="match status" value="1"/>
</dbReference>
<evidence type="ECO:0000313" key="3">
    <source>
        <dbReference type="Proteomes" id="UP001284094"/>
    </source>
</evidence>
<keyword evidence="1" id="KW-1133">Transmembrane helix</keyword>
<organism evidence="2 3">
    <name type="scientific">Acinetobacter faecalis</name>
    <dbReference type="NCBI Taxonomy" id="2665161"/>
    <lineage>
        <taxon>Bacteria</taxon>
        <taxon>Pseudomonadati</taxon>
        <taxon>Pseudomonadota</taxon>
        <taxon>Gammaproteobacteria</taxon>
        <taxon>Moraxellales</taxon>
        <taxon>Moraxellaceae</taxon>
        <taxon>Acinetobacter</taxon>
    </lineage>
</organism>